<dbReference type="SUPFAM" id="SSF53927">
    <property type="entry name" value="Cytidine deaminase-like"/>
    <property type="match status" value="1"/>
</dbReference>
<evidence type="ECO:0000256" key="6">
    <source>
        <dbReference type="ARBA" id="ARBA00022490"/>
    </source>
</evidence>
<dbReference type="GO" id="GO:0004131">
    <property type="term" value="F:cytosine deaminase activity"/>
    <property type="evidence" value="ECO:0007669"/>
    <property type="project" value="UniProtKB-EC"/>
</dbReference>
<name>A0A8K0XLN2_9AGAR</name>
<dbReference type="InterPro" id="IPR016192">
    <property type="entry name" value="APOBEC/CMP_deaminase_Zn-bd"/>
</dbReference>
<dbReference type="EMBL" id="JAEVFJ010000036">
    <property type="protein sequence ID" value="KAH8091389.1"/>
    <property type="molecule type" value="Genomic_DNA"/>
</dbReference>
<comment type="pathway">
    <text evidence="13">Pyrimidine metabolism; UMP biosynthesis via salvage pathway; uracil from cytosine: step 1/1.</text>
</comment>
<reference evidence="18" key="1">
    <citation type="journal article" date="2021" name="New Phytol.">
        <title>Evolutionary innovations through gain and loss of genes in the ectomycorrhizal Boletales.</title>
        <authorList>
            <person name="Wu G."/>
            <person name="Miyauchi S."/>
            <person name="Morin E."/>
            <person name="Kuo A."/>
            <person name="Drula E."/>
            <person name="Varga T."/>
            <person name="Kohler A."/>
            <person name="Feng B."/>
            <person name="Cao Y."/>
            <person name="Lipzen A."/>
            <person name="Daum C."/>
            <person name="Hundley H."/>
            <person name="Pangilinan J."/>
            <person name="Johnson J."/>
            <person name="Barry K."/>
            <person name="LaButti K."/>
            <person name="Ng V."/>
            <person name="Ahrendt S."/>
            <person name="Min B."/>
            <person name="Choi I.G."/>
            <person name="Park H."/>
            <person name="Plett J.M."/>
            <person name="Magnuson J."/>
            <person name="Spatafora J.W."/>
            <person name="Nagy L.G."/>
            <person name="Henrissat B."/>
            <person name="Grigoriev I.V."/>
            <person name="Yang Z.L."/>
            <person name="Xu J."/>
            <person name="Martin F.M."/>
        </authorList>
    </citation>
    <scope>NUCLEOTIDE SEQUENCE</scope>
    <source>
        <strain evidence="18">KKN 215</strain>
    </source>
</reference>
<comment type="catalytic activity">
    <reaction evidence="11">
        <text>cytosine + H2O + H(+) = uracil + NH4(+)</text>
        <dbReference type="Rhea" id="RHEA:20605"/>
        <dbReference type="ChEBI" id="CHEBI:15377"/>
        <dbReference type="ChEBI" id="CHEBI:15378"/>
        <dbReference type="ChEBI" id="CHEBI:16040"/>
        <dbReference type="ChEBI" id="CHEBI:17568"/>
        <dbReference type="ChEBI" id="CHEBI:28938"/>
        <dbReference type="EC" id="3.5.4.1"/>
    </reaction>
</comment>
<accession>A0A8K0XLN2</accession>
<dbReference type="CDD" id="cd01285">
    <property type="entry name" value="nucleoside_deaminase"/>
    <property type="match status" value="1"/>
</dbReference>
<proteinExistence type="inferred from homology"/>
<evidence type="ECO:0000256" key="12">
    <source>
        <dbReference type="ARBA" id="ARBA00056232"/>
    </source>
</evidence>
<dbReference type="Proteomes" id="UP000813824">
    <property type="component" value="Unassembled WGS sequence"/>
</dbReference>
<keyword evidence="9" id="KW-0862">Zinc</keyword>
<dbReference type="AlphaFoldDB" id="A0A8K0XLN2"/>
<evidence type="ECO:0000256" key="15">
    <source>
        <dbReference type="ARBA" id="ARBA00074321"/>
    </source>
</evidence>
<dbReference type="Gene3D" id="3.40.140.10">
    <property type="entry name" value="Cytidine Deaminase, domain 2"/>
    <property type="match status" value="1"/>
</dbReference>
<evidence type="ECO:0000256" key="10">
    <source>
        <dbReference type="ARBA" id="ARBA00023242"/>
    </source>
</evidence>
<dbReference type="GO" id="GO:0005737">
    <property type="term" value="C:cytoplasm"/>
    <property type="evidence" value="ECO:0007669"/>
    <property type="project" value="UniProtKB-SubCell"/>
</dbReference>
<dbReference type="InterPro" id="IPR016193">
    <property type="entry name" value="Cytidine_deaminase-like"/>
</dbReference>
<evidence type="ECO:0000256" key="1">
    <source>
        <dbReference type="ARBA" id="ARBA00001947"/>
    </source>
</evidence>
<dbReference type="GO" id="GO:0019858">
    <property type="term" value="P:cytosine metabolic process"/>
    <property type="evidence" value="ECO:0007669"/>
    <property type="project" value="UniProtKB-ARBA"/>
</dbReference>
<evidence type="ECO:0000256" key="8">
    <source>
        <dbReference type="ARBA" id="ARBA00022801"/>
    </source>
</evidence>
<evidence type="ECO:0000256" key="9">
    <source>
        <dbReference type="ARBA" id="ARBA00022833"/>
    </source>
</evidence>
<dbReference type="OrthoDB" id="408702at2759"/>
<dbReference type="GO" id="GO:0005634">
    <property type="term" value="C:nucleus"/>
    <property type="evidence" value="ECO:0007669"/>
    <property type="project" value="UniProtKB-SubCell"/>
</dbReference>
<dbReference type="PROSITE" id="PS51747">
    <property type="entry name" value="CYT_DCMP_DEAMINASES_2"/>
    <property type="match status" value="1"/>
</dbReference>
<evidence type="ECO:0000259" key="17">
    <source>
        <dbReference type="PROSITE" id="PS51747"/>
    </source>
</evidence>
<evidence type="ECO:0000256" key="2">
    <source>
        <dbReference type="ARBA" id="ARBA00004123"/>
    </source>
</evidence>
<evidence type="ECO:0000256" key="14">
    <source>
        <dbReference type="ARBA" id="ARBA00066550"/>
    </source>
</evidence>
<evidence type="ECO:0000313" key="18">
    <source>
        <dbReference type="EMBL" id="KAH8091389.1"/>
    </source>
</evidence>
<gene>
    <name evidence="18" type="ORF">BXZ70DRAFT_953489</name>
</gene>
<evidence type="ECO:0000256" key="5">
    <source>
        <dbReference type="ARBA" id="ARBA00011738"/>
    </source>
</evidence>
<keyword evidence="10" id="KW-0539">Nucleus</keyword>
<evidence type="ECO:0000256" key="16">
    <source>
        <dbReference type="ARBA" id="ARBA00084039"/>
    </source>
</evidence>
<evidence type="ECO:0000256" key="3">
    <source>
        <dbReference type="ARBA" id="ARBA00004496"/>
    </source>
</evidence>
<dbReference type="GO" id="GO:0008835">
    <property type="term" value="F:diaminohydroxyphosphoribosylaminopyrimidine deaminase activity"/>
    <property type="evidence" value="ECO:0007669"/>
    <property type="project" value="TreeGrafter"/>
</dbReference>
<keyword evidence="6" id="KW-0963">Cytoplasm</keyword>
<organism evidence="18 19">
    <name type="scientific">Cristinia sonorae</name>
    <dbReference type="NCBI Taxonomy" id="1940300"/>
    <lineage>
        <taxon>Eukaryota</taxon>
        <taxon>Fungi</taxon>
        <taxon>Dikarya</taxon>
        <taxon>Basidiomycota</taxon>
        <taxon>Agaricomycotina</taxon>
        <taxon>Agaricomycetes</taxon>
        <taxon>Agaricomycetidae</taxon>
        <taxon>Agaricales</taxon>
        <taxon>Pleurotineae</taxon>
        <taxon>Stephanosporaceae</taxon>
        <taxon>Cristinia</taxon>
    </lineage>
</organism>
<keyword evidence="8" id="KW-0378">Hydrolase</keyword>
<dbReference type="EC" id="3.5.4.1" evidence="14"/>
<dbReference type="PROSITE" id="PS00903">
    <property type="entry name" value="CYT_DCMP_DEAMINASES_1"/>
    <property type="match status" value="1"/>
</dbReference>
<evidence type="ECO:0000256" key="7">
    <source>
        <dbReference type="ARBA" id="ARBA00022723"/>
    </source>
</evidence>
<sequence>MSTPDALTCGMDLAFAQAELGKQEGGIPIGCVLIGPSDDLAASVYGSGHNLRLQRSSAVLHAEMAALEDAGRLAPAVYKTATMFTTLSPCSMCTGAILLYGIPRVVIGENTNFKGDEDLLRSRGVEVIVLDDERCRVLMGEFIRDHPEEWYEDIGKE</sequence>
<evidence type="ECO:0000313" key="19">
    <source>
        <dbReference type="Proteomes" id="UP000813824"/>
    </source>
</evidence>
<dbReference type="PANTHER" id="PTHR11079">
    <property type="entry name" value="CYTOSINE DEAMINASE FAMILY MEMBER"/>
    <property type="match status" value="1"/>
</dbReference>
<keyword evidence="7" id="KW-0479">Metal-binding</keyword>
<feature type="domain" description="CMP/dCMP-type deaminase" evidence="17">
    <location>
        <begin position="5"/>
        <end position="127"/>
    </location>
</feature>
<dbReference type="InterPro" id="IPR002125">
    <property type="entry name" value="CMP_dCMP_dom"/>
</dbReference>
<comment type="cofactor">
    <cofactor evidence="1">
        <name>Zn(2+)</name>
        <dbReference type="ChEBI" id="CHEBI:29105"/>
    </cofactor>
</comment>
<protein>
    <recommendedName>
        <fullName evidence="15">Cytosine deaminase</fullName>
        <ecNumber evidence="14">3.5.4.1</ecNumber>
    </recommendedName>
    <alternativeName>
        <fullName evidence="16">Cytosine aminohydrolase</fullName>
    </alternativeName>
</protein>
<evidence type="ECO:0000256" key="4">
    <source>
        <dbReference type="ARBA" id="ARBA00006576"/>
    </source>
</evidence>
<dbReference type="GO" id="GO:0008270">
    <property type="term" value="F:zinc ion binding"/>
    <property type="evidence" value="ECO:0007669"/>
    <property type="project" value="InterPro"/>
</dbReference>
<dbReference type="Pfam" id="PF00383">
    <property type="entry name" value="dCMP_cyt_deam_1"/>
    <property type="match status" value="1"/>
</dbReference>
<evidence type="ECO:0000256" key="13">
    <source>
        <dbReference type="ARBA" id="ARBA00060700"/>
    </source>
</evidence>
<comment type="subunit">
    <text evidence="5">Homodimer.</text>
</comment>
<dbReference type="PANTHER" id="PTHR11079:SF190">
    <property type="entry name" value="CYTOSINE DEAMINASE"/>
    <property type="match status" value="1"/>
</dbReference>
<comment type="similarity">
    <text evidence="4">Belongs to the cytidine and deoxycytidylate deaminase family.</text>
</comment>
<comment type="function">
    <text evidence="12">Catalyzes the hydrolytic deamination of cytosine to uracil or 5-methylcytosine to thymine. Is involved in the pyrimidine salvage pathway, which allows the cell to utilize cytosine for pyrimidine nucleotide synthesis.</text>
</comment>
<comment type="caution">
    <text evidence="18">The sequence shown here is derived from an EMBL/GenBank/DDBJ whole genome shotgun (WGS) entry which is preliminary data.</text>
</comment>
<keyword evidence="19" id="KW-1185">Reference proteome</keyword>
<evidence type="ECO:0000256" key="11">
    <source>
        <dbReference type="ARBA" id="ARBA00050113"/>
    </source>
</evidence>
<comment type="subcellular location">
    <subcellularLocation>
        <location evidence="3">Cytoplasm</location>
    </subcellularLocation>
    <subcellularLocation>
        <location evidence="2">Nucleus</location>
    </subcellularLocation>
</comment>
<dbReference type="FunFam" id="3.40.140.10:FF:000016">
    <property type="entry name" value="Cytosine deaminase"/>
    <property type="match status" value="1"/>
</dbReference>